<keyword evidence="2" id="KW-0472">Membrane</keyword>
<keyword evidence="2" id="KW-0812">Transmembrane</keyword>
<evidence type="ECO:0000256" key="2">
    <source>
        <dbReference type="SAM" id="Phobius"/>
    </source>
</evidence>
<keyword evidence="2" id="KW-1133">Transmembrane helix</keyword>
<sequence>MPYYIEPYKPLTEGDLRLRWSNIANTMTTFAVAYCGLVCTGGWVPTRMKFLIAGVVAYNQFMCDPDNRGWAEDCIDHGMLINPDPYCDPNRNPRAVMLDPTNSNARAGAPRDR</sequence>
<reference evidence="3" key="1">
    <citation type="submission" date="2021-01" db="EMBL/GenBank/DDBJ databases">
        <authorList>
            <person name="Corre E."/>
            <person name="Pelletier E."/>
            <person name="Niang G."/>
            <person name="Scheremetjew M."/>
            <person name="Finn R."/>
            <person name="Kale V."/>
            <person name="Holt S."/>
            <person name="Cochrane G."/>
            <person name="Meng A."/>
            <person name="Brown T."/>
            <person name="Cohen L."/>
        </authorList>
    </citation>
    <scope>NUCLEOTIDE SEQUENCE</scope>
    <source>
        <strain evidence="3">CCAP 1951/1</strain>
    </source>
</reference>
<evidence type="ECO:0000256" key="1">
    <source>
        <dbReference type="SAM" id="MobiDB-lite"/>
    </source>
</evidence>
<feature type="transmembrane region" description="Helical" evidence="2">
    <location>
        <begin position="20"/>
        <end position="44"/>
    </location>
</feature>
<name>A0A7S1QFV9_NEODS</name>
<accession>A0A7S1QFV9</accession>
<gene>
    <name evidence="3" type="ORF">NDES1114_LOCUS26121</name>
</gene>
<evidence type="ECO:0000313" key="3">
    <source>
        <dbReference type="EMBL" id="CAD9138049.1"/>
    </source>
</evidence>
<dbReference type="EMBL" id="HBGF01039045">
    <property type="protein sequence ID" value="CAD9138049.1"/>
    <property type="molecule type" value="Transcribed_RNA"/>
</dbReference>
<protein>
    <submittedName>
        <fullName evidence="3">Uncharacterized protein</fullName>
    </submittedName>
</protein>
<feature type="region of interest" description="Disordered" evidence="1">
    <location>
        <begin position="93"/>
        <end position="113"/>
    </location>
</feature>
<dbReference type="AlphaFoldDB" id="A0A7S1QFV9"/>
<proteinExistence type="predicted"/>
<organism evidence="3">
    <name type="scientific">Neobodo designis</name>
    <name type="common">Flagellated protozoan</name>
    <name type="synonym">Bodo designis</name>
    <dbReference type="NCBI Taxonomy" id="312471"/>
    <lineage>
        <taxon>Eukaryota</taxon>
        <taxon>Discoba</taxon>
        <taxon>Euglenozoa</taxon>
        <taxon>Kinetoplastea</taxon>
        <taxon>Metakinetoplastina</taxon>
        <taxon>Neobodonida</taxon>
        <taxon>Neobodo</taxon>
    </lineage>
</organism>